<evidence type="ECO:0000313" key="7">
    <source>
        <dbReference type="EMBL" id="OZS41600.1"/>
    </source>
</evidence>
<dbReference type="GO" id="GO:0004671">
    <property type="term" value="F:protein C-terminal S-isoprenylcysteine carboxyl O-methyltransferase activity"/>
    <property type="evidence" value="ECO:0007669"/>
    <property type="project" value="UniProtKB-EC"/>
</dbReference>
<keyword evidence="6" id="KW-0489">Methyltransferase</keyword>
<gene>
    <name evidence="7" type="ORF">ASV53_22880</name>
    <name evidence="6" type="ORF">Q4568_04150</name>
</gene>
<sequence>MYLKLPPPLLMIITLGCMYLLSQYWPLWGFSFFGQQALVLALSLSGALLGLSGVVSFARARTTVNPHKPKNTSHLVTGGIYQFSRNPMYLGLVLFLIAAWLYLGAVSPCVMIFVFVGYMNHFQIEPEEDALKLKFGDEFTTYCQRVRRWC</sequence>
<dbReference type="PANTHER" id="PTHR12714">
    <property type="entry name" value="PROTEIN-S ISOPRENYLCYSTEINE O-METHYLTRANSFERASE"/>
    <property type="match status" value="1"/>
</dbReference>
<dbReference type="Pfam" id="PF04191">
    <property type="entry name" value="PEMT"/>
    <property type="match status" value="1"/>
</dbReference>
<evidence type="ECO:0000256" key="1">
    <source>
        <dbReference type="ARBA" id="ARBA00004127"/>
    </source>
</evidence>
<dbReference type="EMBL" id="NOIF01000271">
    <property type="protein sequence ID" value="OZS41600.1"/>
    <property type="molecule type" value="Genomic_DNA"/>
</dbReference>
<feature type="transmembrane region" description="Helical" evidence="5">
    <location>
        <begin position="7"/>
        <end position="25"/>
    </location>
</feature>
<evidence type="ECO:0000256" key="4">
    <source>
        <dbReference type="ARBA" id="ARBA00023136"/>
    </source>
</evidence>
<keyword evidence="4 5" id="KW-0472">Membrane</keyword>
<dbReference type="RefSeq" id="WP_062687847.1">
    <property type="nucleotide sequence ID" value="NZ_AP024851.1"/>
</dbReference>
<name>A0AAW7Y2S1_9GAMM</name>
<reference evidence="7 8" key="1">
    <citation type="journal article" date="2016" name="Antonie Van Leeuwenhoek">
        <title>Photobacterium sanguinicancri sp. nov. isolated from marine animals.</title>
        <authorList>
            <person name="Gomez-Gil B."/>
            <person name="Roque A."/>
            <person name="Rotllant G."/>
            <person name="Romalde J.L."/>
            <person name="Doce A."/>
            <person name="Eggermont M."/>
            <person name="Defoirdt T."/>
        </authorList>
    </citation>
    <scope>NUCLEOTIDE SEQUENCE [LARGE SCALE GENOMIC DNA]</scope>
    <source>
        <strain evidence="7 8">CAIM 1827</strain>
    </source>
</reference>
<comment type="caution">
    <text evidence="6">The sequence shown here is derived from an EMBL/GenBank/DDBJ whole genome shotgun (WGS) entry which is preliminary data.</text>
</comment>
<reference evidence="7" key="2">
    <citation type="submission" date="2017-07" db="EMBL/GenBank/DDBJ databases">
        <authorList>
            <person name="Gomez-Gil B."/>
            <person name="Enciso-Ibarra K."/>
        </authorList>
    </citation>
    <scope>NUCLEOTIDE SEQUENCE</scope>
    <source>
        <strain evidence="7">CAIM 1827</strain>
    </source>
</reference>
<protein>
    <submittedName>
        <fullName evidence="6">Isoprenylcysteine carboxylmethyltransferase family protein</fullName>
        <ecNumber evidence="6">2.1.1.100</ecNumber>
        <ecNumber evidence="6">2.1.1.334</ecNumber>
    </submittedName>
</protein>
<comment type="subcellular location">
    <subcellularLocation>
        <location evidence="1">Endomembrane system</location>
        <topology evidence="1">Multi-pass membrane protein</topology>
    </subcellularLocation>
</comment>
<evidence type="ECO:0000313" key="8">
    <source>
        <dbReference type="Proteomes" id="UP000215999"/>
    </source>
</evidence>
<dbReference type="GO" id="GO:0032259">
    <property type="term" value="P:methylation"/>
    <property type="evidence" value="ECO:0007669"/>
    <property type="project" value="UniProtKB-KW"/>
</dbReference>
<dbReference type="EMBL" id="JAUOPU010000003">
    <property type="protein sequence ID" value="MDO6541709.1"/>
    <property type="molecule type" value="Genomic_DNA"/>
</dbReference>
<dbReference type="Gene3D" id="1.20.120.1630">
    <property type="match status" value="1"/>
</dbReference>
<keyword evidence="3 5" id="KW-1133">Transmembrane helix</keyword>
<reference evidence="6" key="3">
    <citation type="submission" date="2023-07" db="EMBL/GenBank/DDBJ databases">
        <title>Genome content predicts the carbon catabolic preferences of heterotrophic bacteria.</title>
        <authorList>
            <person name="Gralka M."/>
        </authorList>
    </citation>
    <scope>NUCLEOTIDE SEQUENCE</scope>
    <source>
        <strain evidence="6">G2M05</strain>
    </source>
</reference>
<evidence type="ECO:0000313" key="9">
    <source>
        <dbReference type="Proteomes" id="UP001170624"/>
    </source>
</evidence>
<evidence type="ECO:0000256" key="3">
    <source>
        <dbReference type="ARBA" id="ARBA00022989"/>
    </source>
</evidence>
<dbReference type="EC" id="2.1.1.334" evidence="6"/>
<dbReference type="GO" id="GO:0012505">
    <property type="term" value="C:endomembrane system"/>
    <property type="evidence" value="ECO:0007669"/>
    <property type="project" value="UniProtKB-SubCell"/>
</dbReference>
<organism evidence="6 9">
    <name type="scientific">Photobacterium sanguinicancri</name>
    <dbReference type="NCBI Taxonomy" id="875932"/>
    <lineage>
        <taxon>Bacteria</taxon>
        <taxon>Pseudomonadati</taxon>
        <taxon>Pseudomonadota</taxon>
        <taxon>Gammaproteobacteria</taxon>
        <taxon>Vibrionales</taxon>
        <taxon>Vibrionaceae</taxon>
        <taxon>Photobacterium</taxon>
    </lineage>
</organism>
<dbReference type="PANTHER" id="PTHR12714:SF24">
    <property type="entry name" value="SLR1182 PROTEIN"/>
    <property type="match status" value="1"/>
</dbReference>
<dbReference type="Proteomes" id="UP001170624">
    <property type="component" value="Unassembled WGS sequence"/>
</dbReference>
<proteinExistence type="predicted"/>
<accession>A0AAW7Y2S1</accession>
<evidence type="ECO:0000256" key="5">
    <source>
        <dbReference type="SAM" id="Phobius"/>
    </source>
</evidence>
<evidence type="ECO:0000313" key="6">
    <source>
        <dbReference type="EMBL" id="MDO6541709.1"/>
    </source>
</evidence>
<dbReference type="Proteomes" id="UP000215999">
    <property type="component" value="Unassembled WGS sequence"/>
</dbReference>
<dbReference type="AlphaFoldDB" id="A0AAW7Y2S1"/>
<feature type="transmembrane region" description="Helical" evidence="5">
    <location>
        <begin position="37"/>
        <end position="58"/>
    </location>
</feature>
<dbReference type="PROSITE" id="PS51257">
    <property type="entry name" value="PROKAR_LIPOPROTEIN"/>
    <property type="match status" value="1"/>
</dbReference>
<evidence type="ECO:0000256" key="2">
    <source>
        <dbReference type="ARBA" id="ARBA00022692"/>
    </source>
</evidence>
<keyword evidence="2 5" id="KW-0812">Transmembrane</keyword>
<keyword evidence="8" id="KW-1185">Reference proteome</keyword>
<dbReference type="InterPro" id="IPR007318">
    <property type="entry name" value="Phopholipid_MeTrfase"/>
</dbReference>
<keyword evidence="6" id="KW-0808">Transferase</keyword>
<feature type="transmembrane region" description="Helical" evidence="5">
    <location>
        <begin position="89"/>
        <end position="116"/>
    </location>
</feature>
<dbReference type="EC" id="2.1.1.100" evidence="6"/>